<sequence>MAALLEALETQAEARHLRVLGGFHPGPRDGAPEGCATLLMIGPAEPGFWPAFQASPEFSDGAPDPLDRWSKRMLGGWARELDARAVFPSDGPPYAPFIAWAKATGRVWNSPAGILVHDRAGLMVSFRGALALAERIALPPAPPCPCERCAKPCLSACPVGAMGPDRAYDVPRCKGYLDTPAGKDCMTRGCAVRRSCPLSQSYGRAEAQSAFHMRSFHPA</sequence>
<dbReference type="AlphaFoldDB" id="A0A975W5Y5"/>
<protein>
    <recommendedName>
        <fullName evidence="3">Ferredoxin</fullName>
    </recommendedName>
</protein>
<accession>A0A975W5Y5</accession>
<dbReference type="RefSeq" id="WP_074834246.1">
    <property type="nucleotide sequence ID" value="NZ_CATMKJ010000009.1"/>
</dbReference>
<dbReference type="EMBL" id="FNYY01000001">
    <property type="protein sequence ID" value="SEI51301.1"/>
    <property type="molecule type" value="Genomic_DNA"/>
</dbReference>
<gene>
    <name evidence="1" type="ORF">SAMN04487940_10163</name>
</gene>
<proteinExistence type="predicted"/>
<reference evidence="1 2" key="1">
    <citation type="submission" date="2016-10" db="EMBL/GenBank/DDBJ databases">
        <authorList>
            <person name="Varghese N."/>
            <person name="Submissions S."/>
        </authorList>
    </citation>
    <scope>NUCLEOTIDE SEQUENCE [LARGE SCALE GENOMIC DNA]</scope>
    <source>
        <strain evidence="1 2">FF3</strain>
    </source>
</reference>
<dbReference type="Proteomes" id="UP000182932">
    <property type="component" value="Unassembled WGS sequence"/>
</dbReference>
<evidence type="ECO:0008006" key="3">
    <source>
        <dbReference type="Google" id="ProtNLM"/>
    </source>
</evidence>
<comment type="caution">
    <text evidence="1">The sequence shown here is derived from an EMBL/GenBank/DDBJ whole genome shotgun (WGS) entry which is preliminary data.</text>
</comment>
<keyword evidence="2" id="KW-1185">Reference proteome</keyword>
<evidence type="ECO:0000313" key="2">
    <source>
        <dbReference type="Proteomes" id="UP000182932"/>
    </source>
</evidence>
<name>A0A975W5Y5_9RHOB</name>
<evidence type="ECO:0000313" key="1">
    <source>
        <dbReference type="EMBL" id="SEI51301.1"/>
    </source>
</evidence>
<dbReference type="GeneID" id="80816341"/>
<organism evidence="1 2">
    <name type="scientific">Marinovum algicola</name>
    <dbReference type="NCBI Taxonomy" id="42444"/>
    <lineage>
        <taxon>Bacteria</taxon>
        <taxon>Pseudomonadati</taxon>
        <taxon>Pseudomonadota</taxon>
        <taxon>Alphaproteobacteria</taxon>
        <taxon>Rhodobacterales</taxon>
        <taxon>Roseobacteraceae</taxon>
        <taxon>Marinovum</taxon>
    </lineage>
</organism>